<dbReference type="Pfam" id="PF01381">
    <property type="entry name" value="HTH_3"/>
    <property type="match status" value="1"/>
</dbReference>
<name>A0A517IGH3_BREBE</name>
<accession>A0A517IGH3</accession>
<evidence type="ECO:0000313" key="2">
    <source>
        <dbReference type="EMBL" id="QDS37993.1"/>
    </source>
</evidence>
<dbReference type="GO" id="GO:0003677">
    <property type="term" value="F:DNA binding"/>
    <property type="evidence" value="ECO:0007669"/>
    <property type="project" value="InterPro"/>
</dbReference>
<protein>
    <submittedName>
        <fullName evidence="2">Helix-turn-helix transcriptional regulator</fullName>
    </submittedName>
</protein>
<dbReference type="InterPro" id="IPR010982">
    <property type="entry name" value="Lambda_DNA-bd_dom_sf"/>
</dbReference>
<organism evidence="2 3">
    <name type="scientific">Brevibacillus brevis</name>
    <name type="common">Bacillus brevis</name>
    <dbReference type="NCBI Taxonomy" id="1393"/>
    <lineage>
        <taxon>Bacteria</taxon>
        <taxon>Bacillati</taxon>
        <taxon>Bacillota</taxon>
        <taxon>Bacilli</taxon>
        <taxon>Bacillales</taxon>
        <taxon>Paenibacillaceae</taxon>
        <taxon>Brevibacillus</taxon>
    </lineage>
</organism>
<dbReference type="Gene3D" id="1.10.260.40">
    <property type="entry name" value="lambda repressor-like DNA-binding domains"/>
    <property type="match status" value="1"/>
</dbReference>
<dbReference type="CDD" id="cd00093">
    <property type="entry name" value="HTH_XRE"/>
    <property type="match status" value="1"/>
</dbReference>
<gene>
    <name evidence="2" type="ORF">FPS98_30635</name>
</gene>
<dbReference type="PROSITE" id="PS50943">
    <property type="entry name" value="HTH_CROC1"/>
    <property type="match status" value="1"/>
</dbReference>
<evidence type="ECO:0000313" key="3">
    <source>
        <dbReference type="Proteomes" id="UP000317713"/>
    </source>
</evidence>
<reference evidence="2 3" key="1">
    <citation type="submission" date="2019-07" db="EMBL/GenBank/DDBJ databases">
        <title>Characterization of Brevibacillus brevis HK544, as a potential biocontrol agent.</title>
        <authorList>
            <person name="Kim H."/>
        </authorList>
    </citation>
    <scope>NUCLEOTIDE SEQUENCE [LARGE SCALE GENOMIC DNA]</scope>
    <source>
        <strain evidence="2 3">HK544</strain>
    </source>
</reference>
<sequence length="73" mass="8297">MKRRIWLITLRNNIGITQEKAAELAGVKRSTYTKAENGSSISVKTAQKIANVFDFDWTLFFENNCDEKGQKTA</sequence>
<dbReference type="EMBL" id="CP042161">
    <property type="protein sequence ID" value="QDS37993.1"/>
    <property type="molecule type" value="Genomic_DNA"/>
</dbReference>
<dbReference type="Proteomes" id="UP000317713">
    <property type="component" value="Chromosome"/>
</dbReference>
<proteinExistence type="predicted"/>
<dbReference type="SUPFAM" id="SSF47413">
    <property type="entry name" value="lambda repressor-like DNA-binding domains"/>
    <property type="match status" value="1"/>
</dbReference>
<feature type="domain" description="HTH cro/C1-type" evidence="1">
    <location>
        <begin position="7"/>
        <end position="60"/>
    </location>
</feature>
<dbReference type="SMART" id="SM00530">
    <property type="entry name" value="HTH_XRE"/>
    <property type="match status" value="1"/>
</dbReference>
<dbReference type="RefSeq" id="WP_144619463.1">
    <property type="nucleotide sequence ID" value="NZ_CP042161.1"/>
</dbReference>
<dbReference type="AlphaFoldDB" id="A0A517IGH3"/>
<evidence type="ECO:0000259" key="1">
    <source>
        <dbReference type="PROSITE" id="PS50943"/>
    </source>
</evidence>
<dbReference type="InterPro" id="IPR001387">
    <property type="entry name" value="Cro/C1-type_HTH"/>
</dbReference>